<dbReference type="Pfam" id="PF07944">
    <property type="entry name" value="Beta-AFase-like_GH127_cat"/>
    <property type="match status" value="1"/>
</dbReference>
<name>A0A7M1STJ7_9MICO</name>
<feature type="domain" description="Non-reducing end beta-L-arabinofuranosidase-like GH127 middle" evidence="2">
    <location>
        <begin position="404"/>
        <end position="498"/>
    </location>
</feature>
<dbReference type="Pfam" id="PF20736">
    <property type="entry name" value="Glyco_hydro127M"/>
    <property type="match status" value="1"/>
</dbReference>
<reference evidence="3 4" key="1">
    <citation type="submission" date="2020-10" db="EMBL/GenBank/DDBJ databases">
        <title>Haloactinobacterium sp. RN3S43, a bacterium isolated from saline soil.</title>
        <authorList>
            <person name="Sun J.-Q."/>
        </authorList>
    </citation>
    <scope>NUCLEOTIDE SEQUENCE [LARGE SCALE GENOMIC DNA]</scope>
    <source>
        <strain evidence="3 4">RN3S43</strain>
    </source>
</reference>
<proteinExistence type="predicted"/>
<dbReference type="InterPro" id="IPR012878">
    <property type="entry name" value="Beta-AFase-like_GH127_cat"/>
</dbReference>
<keyword evidence="3" id="KW-0378">Hydrolase</keyword>
<evidence type="ECO:0000313" key="4">
    <source>
        <dbReference type="Proteomes" id="UP000593758"/>
    </source>
</evidence>
<accession>A0A7M1STJ7</accession>
<dbReference type="EMBL" id="CP063169">
    <property type="protein sequence ID" value="QOR70898.1"/>
    <property type="molecule type" value="Genomic_DNA"/>
</dbReference>
<dbReference type="Proteomes" id="UP000593758">
    <property type="component" value="Chromosome"/>
</dbReference>
<evidence type="ECO:0000259" key="2">
    <source>
        <dbReference type="Pfam" id="PF20736"/>
    </source>
</evidence>
<feature type="domain" description="Non-reducing end beta-L-arabinofuranosidase-like GH127 catalytic" evidence="1">
    <location>
        <begin position="32"/>
        <end position="393"/>
    </location>
</feature>
<sequence>MSTTPATDRVATAPVLRSLAYDGRVRLAGALGERIADAAQTYLSMDPADVLHGFRERAGLLAPGQPMTGWSRTTTEPTFGQWVSGLARLGVTAGIPEASARAIELVEGYAETVGSDGDTRMSLYGYEKLACGLVDTALYGGHLPAVDLLNRTVEWAARTLERDRPPAHAANFAGGIITPTSHARTIEWYTLAENLHRGYLAGAAPAVEDFAGLWHYDSYWDRFAEAPTPGRPWDVPVWLHAYSHVNTFASAAAAYEVTGDQHYLDVLRNAHDYLTTTQTYATGGYGPSEFTLPEDGSLGRSLEWRTDTAEIVCGSWAAFKLCTALLRFTGEARYADWVEQLVFSGIGAVTPVRPGGQSPYYQDYRLGIATKLPHWDDWPCCSGTYLQCVAHLPDLVYHAHDGGLSVALYVPSSVTWAQEGREVTLDQRTDFPVGDTATLTLSLPDGPATFTLRLRVPPWSERFTVTVNGEVTSAVVGEGGWRELRREWHDREEVRITLGAGLRVLPVDRWHPNRVAFAHGPVVLAQNADWTMPISLPTPWEMVDLDCAFTRDDDGLTYRPVGVGTARLPLGWMGPLADVPDRIPYRIYHDLDDPRIV</sequence>
<evidence type="ECO:0000259" key="1">
    <source>
        <dbReference type="Pfam" id="PF07944"/>
    </source>
</evidence>
<dbReference type="GO" id="GO:0005975">
    <property type="term" value="P:carbohydrate metabolic process"/>
    <property type="evidence" value="ECO:0007669"/>
    <property type="project" value="InterPro"/>
</dbReference>
<keyword evidence="4" id="KW-1185">Reference proteome</keyword>
<dbReference type="PANTHER" id="PTHR31151">
    <property type="entry name" value="PROLINE-TRNA LIGASE (DUF1680)"/>
    <property type="match status" value="1"/>
</dbReference>
<protein>
    <submittedName>
        <fullName evidence="3">Glycoside hydrolase family 127 protein</fullName>
    </submittedName>
</protein>
<evidence type="ECO:0000313" key="3">
    <source>
        <dbReference type="EMBL" id="QOR70898.1"/>
    </source>
</evidence>
<dbReference type="PANTHER" id="PTHR31151:SF0">
    <property type="entry name" value="PROLINE-TRNA LIGASE (DUF1680)"/>
    <property type="match status" value="1"/>
</dbReference>
<dbReference type="GO" id="GO:0016787">
    <property type="term" value="F:hydrolase activity"/>
    <property type="evidence" value="ECO:0007669"/>
    <property type="project" value="UniProtKB-KW"/>
</dbReference>
<dbReference type="SUPFAM" id="SSF48208">
    <property type="entry name" value="Six-hairpin glycosidases"/>
    <property type="match status" value="1"/>
</dbReference>
<dbReference type="InterPro" id="IPR008928">
    <property type="entry name" value="6-hairpin_glycosidase_sf"/>
</dbReference>
<dbReference type="AlphaFoldDB" id="A0A7M1STJ7"/>
<gene>
    <name evidence="3" type="ORF">IM660_00835</name>
</gene>
<dbReference type="KEGG" id="halt:IM660_00835"/>
<dbReference type="RefSeq" id="WP_193497570.1">
    <property type="nucleotide sequence ID" value="NZ_CP063169.1"/>
</dbReference>
<organism evidence="3 4">
    <name type="scientific">Ruania alkalisoli</name>
    <dbReference type="NCBI Taxonomy" id="2779775"/>
    <lineage>
        <taxon>Bacteria</taxon>
        <taxon>Bacillati</taxon>
        <taxon>Actinomycetota</taxon>
        <taxon>Actinomycetes</taxon>
        <taxon>Micrococcales</taxon>
        <taxon>Ruaniaceae</taxon>
        <taxon>Ruania</taxon>
    </lineage>
</organism>
<dbReference type="InterPro" id="IPR049046">
    <property type="entry name" value="Beta-AFase-like_GH127_middle"/>
</dbReference>